<evidence type="ECO:0000256" key="3">
    <source>
        <dbReference type="ARBA" id="ARBA00022553"/>
    </source>
</evidence>
<evidence type="ECO:0000256" key="2">
    <source>
        <dbReference type="ARBA" id="ARBA00022490"/>
    </source>
</evidence>
<dbReference type="CDD" id="cd00201">
    <property type="entry name" value="WW"/>
    <property type="match status" value="1"/>
</dbReference>
<evidence type="ECO:0000313" key="5">
    <source>
        <dbReference type="EnsemblMetazoa" id="ACHR009046-PA"/>
    </source>
</evidence>
<dbReference type="InterPro" id="IPR051105">
    <property type="entry name" value="WWC/KIBRA_Hippo_Reg"/>
</dbReference>
<keyword evidence="6" id="KW-1185">Reference proteome</keyword>
<accession>A0A182KE59</accession>
<dbReference type="SMART" id="SM00456">
    <property type="entry name" value="WW"/>
    <property type="match status" value="1"/>
</dbReference>
<dbReference type="GO" id="GO:0019900">
    <property type="term" value="F:kinase binding"/>
    <property type="evidence" value="ECO:0007669"/>
    <property type="project" value="TreeGrafter"/>
</dbReference>
<evidence type="ECO:0000313" key="6">
    <source>
        <dbReference type="Proteomes" id="UP000075881"/>
    </source>
</evidence>
<protein>
    <submittedName>
        <fullName evidence="5">WW domain-containing protein</fullName>
    </submittedName>
</protein>
<dbReference type="EnsemblMetazoa" id="ACHR009046-RA">
    <property type="protein sequence ID" value="ACHR009046-PA"/>
    <property type="gene ID" value="ACHR009046"/>
</dbReference>
<proteinExistence type="predicted"/>
<dbReference type="GO" id="GO:0046621">
    <property type="term" value="P:negative regulation of organ growth"/>
    <property type="evidence" value="ECO:0007669"/>
    <property type="project" value="TreeGrafter"/>
</dbReference>
<dbReference type="GO" id="GO:0035330">
    <property type="term" value="P:regulation of hippo signaling"/>
    <property type="evidence" value="ECO:0007669"/>
    <property type="project" value="TreeGrafter"/>
</dbReference>
<dbReference type="PANTHER" id="PTHR14791">
    <property type="entry name" value="BOMB/KIRA PROTEINS"/>
    <property type="match status" value="1"/>
</dbReference>
<sequence length="60" mass="7019">MPKSSSNADLPLGWEINTDYDGKVYFIDHINKKTTWIDPRDKYEYKSFKLPKNSPTSISH</sequence>
<dbReference type="PROSITE" id="PS01159">
    <property type="entry name" value="WW_DOMAIN_1"/>
    <property type="match status" value="1"/>
</dbReference>
<name>A0A182KE59_9DIPT</name>
<dbReference type="Proteomes" id="UP000075881">
    <property type="component" value="Unassembled WGS sequence"/>
</dbReference>
<evidence type="ECO:0000256" key="1">
    <source>
        <dbReference type="ARBA" id="ARBA00004496"/>
    </source>
</evidence>
<dbReference type="Pfam" id="PF00397">
    <property type="entry name" value="WW"/>
    <property type="match status" value="1"/>
</dbReference>
<dbReference type="STRING" id="43041.A0A182KE59"/>
<dbReference type="GO" id="GO:0005737">
    <property type="term" value="C:cytoplasm"/>
    <property type="evidence" value="ECO:0007669"/>
    <property type="project" value="UniProtKB-SubCell"/>
</dbReference>
<dbReference type="InterPro" id="IPR036020">
    <property type="entry name" value="WW_dom_sf"/>
</dbReference>
<keyword evidence="2" id="KW-0963">Cytoplasm</keyword>
<dbReference type="SUPFAM" id="SSF51045">
    <property type="entry name" value="WW domain"/>
    <property type="match status" value="1"/>
</dbReference>
<dbReference type="PANTHER" id="PTHR14791:SF29">
    <property type="entry name" value="PROTEIN KIBRA"/>
    <property type="match status" value="1"/>
</dbReference>
<reference evidence="6" key="1">
    <citation type="submission" date="2013-03" db="EMBL/GenBank/DDBJ databases">
        <title>The Genome Sequence of Anopheles christyi ACHKN1017.</title>
        <authorList>
            <consortium name="The Broad Institute Genomics Platform"/>
            <person name="Neafsey D.E."/>
            <person name="Besansky N."/>
            <person name="Walker B."/>
            <person name="Young S.K."/>
            <person name="Zeng Q."/>
            <person name="Gargeya S."/>
            <person name="Fitzgerald M."/>
            <person name="Haas B."/>
            <person name="Abouelleil A."/>
            <person name="Allen A.W."/>
            <person name="Alvarado L."/>
            <person name="Arachchi H.M."/>
            <person name="Berlin A.M."/>
            <person name="Chapman S.B."/>
            <person name="Gainer-Dewar J."/>
            <person name="Goldberg J."/>
            <person name="Griggs A."/>
            <person name="Gujja S."/>
            <person name="Hansen M."/>
            <person name="Howarth C."/>
            <person name="Imamovic A."/>
            <person name="Ireland A."/>
            <person name="Larimer J."/>
            <person name="McCowan C."/>
            <person name="Murphy C."/>
            <person name="Pearson M."/>
            <person name="Poon T.W."/>
            <person name="Priest M."/>
            <person name="Roberts A."/>
            <person name="Saif S."/>
            <person name="Shea T."/>
            <person name="Sisk P."/>
            <person name="Sykes S."/>
            <person name="Wortman J."/>
            <person name="Nusbaum C."/>
            <person name="Birren B."/>
        </authorList>
    </citation>
    <scope>NUCLEOTIDE SEQUENCE [LARGE SCALE GENOMIC DNA]</scope>
    <source>
        <strain evidence="6">ACHKN1017</strain>
    </source>
</reference>
<dbReference type="GO" id="GO:0060090">
    <property type="term" value="F:molecular adaptor activity"/>
    <property type="evidence" value="ECO:0007669"/>
    <property type="project" value="TreeGrafter"/>
</dbReference>
<dbReference type="GO" id="GO:0016477">
    <property type="term" value="P:cell migration"/>
    <property type="evidence" value="ECO:0007669"/>
    <property type="project" value="TreeGrafter"/>
</dbReference>
<reference evidence="5" key="2">
    <citation type="submission" date="2020-05" db="UniProtKB">
        <authorList>
            <consortium name="EnsemblMetazoa"/>
        </authorList>
    </citation>
    <scope>IDENTIFICATION</scope>
    <source>
        <strain evidence="5">ACHKN1017</strain>
    </source>
</reference>
<dbReference type="Gene3D" id="2.20.70.10">
    <property type="match status" value="1"/>
</dbReference>
<dbReference type="InterPro" id="IPR001202">
    <property type="entry name" value="WW_dom"/>
</dbReference>
<dbReference type="AlphaFoldDB" id="A0A182KE59"/>
<dbReference type="PROSITE" id="PS50020">
    <property type="entry name" value="WW_DOMAIN_2"/>
    <property type="match status" value="1"/>
</dbReference>
<organism evidence="5 6">
    <name type="scientific">Anopheles christyi</name>
    <dbReference type="NCBI Taxonomy" id="43041"/>
    <lineage>
        <taxon>Eukaryota</taxon>
        <taxon>Metazoa</taxon>
        <taxon>Ecdysozoa</taxon>
        <taxon>Arthropoda</taxon>
        <taxon>Hexapoda</taxon>
        <taxon>Insecta</taxon>
        <taxon>Pterygota</taxon>
        <taxon>Neoptera</taxon>
        <taxon>Endopterygota</taxon>
        <taxon>Diptera</taxon>
        <taxon>Nematocera</taxon>
        <taxon>Culicoidea</taxon>
        <taxon>Culicidae</taxon>
        <taxon>Anophelinae</taxon>
        <taxon>Anopheles</taxon>
    </lineage>
</organism>
<dbReference type="VEuPathDB" id="VectorBase:ACHR009046"/>
<evidence type="ECO:0000259" key="4">
    <source>
        <dbReference type="PROSITE" id="PS50020"/>
    </source>
</evidence>
<feature type="domain" description="WW" evidence="4">
    <location>
        <begin position="8"/>
        <end position="41"/>
    </location>
</feature>
<comment type="subcellular location">
    <subcellularLocation>
        <location evidence="1">Cytoplasm</location>
    </subcellularLocation>
</comment>
<dbReference type="GO" id="GO:0006355">
    <property type="term" value="P:regulation of DNA-templated transcription"/>
    <property type="evidence" value="ECO:0007669"/>
    <property type="project" value="TreeGrafter"/>
</dbReference>
<keyword evidence="3" id="KW-0597">Phosphoprotein</keyword>